<reference evidence="1" key="1">
    <citation type="submission" date="2023-04" db="EMBL/GenBank/DDBJ databases">
        <authorList>
            <person name="Vijverberg K."/>
            <person name="Xiong W."/>
            <person name="Schranz E."/>
        </authorList>
    </citation>
    <scope>NUCLEOTIDE SEQUENCE</scope>
</reference>
<dbReference type="EMBL" id="OX465085">
    <property type="protein sequence ID" value="CAI9303442.1"/>
    <property type="molecule type" value="Genomic_DNA"/>
</dbReference>
<dbReference type="Proteomes" id="UP001177003">
    <property type="component" value="Chromosome 9"/>
</dbReference>
<name>A0AA36A579_LACSI</name>
<evidence type="ECO:0000313" key="1">
    <source>
        <dbReference type="EMBL" id="CAI9303442.1"/>
    </source>
</evidence>
<keyword evidence="2" id="KW-1185">Reference proteome</keyword>
<organism evidence="1 2">
    <name type="scientific">Lactuca saligna</name>
    <name type="common">Willowleaf lettuce</name>
    <dbReference type="NCBI Taxonomy" id="75948"/>
    <lineage>
        <taxon>Eukaryota</taxon>
        <taxon>Viridiplantae</taxon>
        <taxon>Streptophyta</taxon>
        <taxon>Embryophyta</taxon>
        <taxon>Tracheophyta</taxon>
        <taxon>Spermatophyta</taxon>
        <taxon>Magnoliopsida</taxon>
        <taxon>eudicotyledons</taxon>
        <taxon>Gunneridae</taxon>
        <taxon>Pentapetalae</taxon>
        <taxon>asterids</taxon>
        <taxon>campanulids</taxon>
        <taxon>Asterales</taxon>
        <taxon>Asteraceae</taxon>
        <taxon>Cichorioideae</taxon>
        <taxon>Cichorieae</taxon>
        <taxon>Lactucinae</taxon>
        <taxon>Lactuca</taxon>
    </lineage>
</organism>
<gene>
    <name evidence="1" type="ORF">LSALG_LOCUS41881</name>
</gene>
<accession>A0AA36A579</accession>
<evidence type="ECO:0000313" key="2">
    <source>
        <dbReference type="Proteomes" id="UP001177003"/>
    </source>
</evidence>
<proteinExistence type="predicted"/>
<sequence>MPSNTASLLPPPSIASILPSSGTSSIVNCQSILFRVSDLFISLSFVFQRFYLILGHEITQGVKSSTLTVRLAEERLRRLTNMNPPGFEEFVENIEDVKTDKLKKNMEILI</sequence>
<protein>
    <submittedName>
        <fullName evidence="1">Uncharacterized protein</fullName>
    </submittedName>
</protein>
<dbReference type="AlphaFoldDB" id="A0AA36A579"/>